<dbReference type="EMBL" id="JBHRWK010000038">
    <property type="protein sequence ID" value="MFC3452559.1"/>
    <property type="molecule type" value="Genomic_DNA"/>
</dbReference>
<proteinExistence type="predicted"/>
<organism evidence="2 3">
    <name type="scientific">Amycolatopsis speibonae</name>
    <dbReference type="NCBI Taxonomy" id="1450224"/>
    <lineage>
        <taxon>Bacteria</taxon>
        <taxon>Bacillati</taxon>
        <taxon>Actinomycetota</taxon>
        <taxon>Actinomycetes</taxon>
        <taxon>Pseudonocardiales</taxon>
        <taxon>Pseudonocardiaceae</taxon>
        <taxon>Amycolatopsis</taxon>
    </lineage>
</organism>
<reference evidence="3" key="1">
    <citation type="journal article" date="2019" name="Int. J. Syst. Evol. Microbiol.">
        <title>The Global Catalogue of Microorganisms (GCM) 10K type strain sequencing project: providing services to taxonomists for standard genome sequencing and annotation.</title>
        <authorList>
            <consortium name="The Broad Institute Genomics Platform"/>
            <consortium name="The Broad Institute Genome Sequencing Center for Infectious Disease"/>
            <person name="Wu L."/>
            <person name="Ma J."/>
        </authorList>
    </citation>
    <scope>NUCLEOTIDE SEQUENCE [LARGE SCALE GENOMIC DNA]</scope>
    <source>
        <strain evidence="3">CGMCC 4.7676</strain>
    </source>
</reference>
<comment type="caution">
    <text evidence="2">The sequence shown here is derived from an EMBL/GenBank/DDBJ whole genome shotgun (WGS) entry which is preliminary data.</text>
</comment>
<accession>A0ABV7P0F1</accession>
<dbReference type="SUPFAM" id="SSF54593">
    <property type="entry name" value="Glyoxalase/Bleomycin resistance protein/Dihydroxybiphenyl dioxygenase"/>
    <property type="match status" value="1"/>
</dbReference>
<name>A0ABV7P0F1_9PSEU</name>
<sequence>MRIDRLDHPALTVADQDATIDFYTRVLGMEAVIFGEGRTALAFGDNRNGLRVAGQDLYSS</sequence>
<feature type="domain" description="VOC" evidence="1">
    <location>
        <begin position="5"/>
        <end position="60"/>
    </location>
</feature>
<dbReference type="RefSeq" id="WP_378241337.1">
    <property type="nucleotide sequence ID" value="NZ_JBHRWK010000038.1"/>
</dbReference>
<dbReference type="InterPro" id="IPR029068">
    <property type="entry name" value="Glyas_Bleomycin-R_OHBP_Dase"/>
</dbReference>
<evidence type="ECO:0000259" key="1">
    <source>
        <dbReference type="PROSITE" id="PS51819"/>
    </source>
</evidence>
<dbReference type="InterPro" id="IPR037523">
    <property type="entry name" value="VOC_core"/>
</dbReference>
<evidence type="ECO:0000313" key="2">
    <source>
        <dbReference type="EMBL" id="MFC3452559.1"/>
    </source>
</evidence>
<dbReference type="Gene3D" id="3.10.180.10">
    <property type="entry name" value="2,3-Dihydroxybiphenyl 1,2-Dioxygenase, domain 1"/>
    <property type="match status" value="1"/>
</dbReference>
<keyword evidence="3" id="KW-1185">Reference proteome</keyword>
<dbReference type="PROSITE" id="PS51819">
    <property type="entry name" value="VOC"/>
    <property type="match status" value="1"/>
</dbReference>
<gene>
    <name evidence="2" type="ORF">ACFOSH_24230</name>
</gene>
<dbReference type="Proteomes" id="UP001595645">
    <property type="component" value="Unassembled WGS sequence"/>
</dbReference>
<dbReference type="Pfam" id="PF00903">
    <property type="entry name" value="Glyoxalase"/>
    <property type="match status" value="1"/>
</dbReference>
<protein>
    <submittedName>
        <fullName evidence="2">VOC family protein</fullName>
    </submittedName>
</protein>
<evidence type="ECO:0000313" key="3">
    <source>
        <dbReference type="Proteomes" id="UP001595645"/>
    </source>
</evidence>
<dbReference type="InterPro" id="IPR004360">
    <property type="entry name" value="Glyas_Fos-R_dOase_dom"/>
</dbReference>